<dbReference type="PANTHER" id="PTHR10462">
    <property type="entry name" value="GLYCOSYLTRANSFERASE-RELATED"/>
    <property type="match status" value="1"/>
</dbReference>
<evidence type="ECO:0000256" key="4">
    <source>
        <dbReference type="ARBA" id="ARBA00022679"/>
    </source>
</evidence>
<organism evidence="5 6">
    <name type="scientific">Parabacteroides gordonii MS-1 = DSM 23371</name>
    <dbReference type="NCBI Taxonomy" id="1203610"/>
    <lineage>
        <taxon>Bacteria</taxon>
        <taxon>Pseudomonadati</taxon>
        <taxon>Bacteroidota</taxon>
        <taxon>Bacteroidia</taxon>
        <taxon>Bacteroidales</taxon>
        <taxon>Tannerellaceae</taxon>
        <taxon>Parabacteroides</taxon>
    </lineage>
</organism>
<evidence type="ECO:0000313" key="5">
    <source>
        <dbReference type="EMBL" id="KKB49194.1"/>
    </source>
</evidence>
<evidence type="ECO:0000256" key="3">
    <source>
        <dbReference type="ARBA" id="ARBA00022676"/>
    </source>
</evidence>
<dbReference type="Pfam" id="PF03414">
    <property type="entry name" value="Glyco_transf_6"/>
    <property type="match status" value="1"/>
</dbReference>
<dbReference type="GO" id="GO:0016758">
    <property type="term" value="F:hexosyltransferase activity"/>
    <property type="evidence" value="ECO:0007669"/>
    <property type="project" value="InterPro"/>
</dbReference>
<dbReference type="Proteomes" id="UP000033035">
    <property type="component" value="Unassembled WGS sequence"/>
</dbReference>
<keyword evidence="3" id="KW-0328">Glycosyltransferase</keyword>
<dbReference type="InterPro" id="IPR048174">
    <property type="entry name" value="WbnI-like"/>
</dbReference>
<protein>
    <recommendedName>
        <fullName evidence="7">Glycosyltransferase family 6</fullName>
    </recommendedName>
</protein>
<name>A0A0F5IUH3_9BACT</name>
<dbReference type="STRING" id="1203610.HMPREF1536_04258"/>
<evidence type="ECO:0000256" key="1">
    <source>
        <dbReference type="ARBA" id="ARBA00001936"/>
    </source>
</evidence>
<dbReference type="GO" id="GO:0031982">
    <property type="term" value="C:vesicle"/>
    <property type="evidence" value="ECO:0007669"/>
    <property type="project" value="TreeGrafter"/>
</dbReference>
<dbReference type="AlphaFoldDB" id="A0A0F5IUH3"/>
<evidence type="ECO:0000313" key="6">
    <source>
        <dbReference type="Proteomes" id="UP000033035"/>
    </source>
</evidence>
<accession>A0A0F5IUH3</accession>
<keyword evidence="4" id="KW-0808">Transferase</keyword>
<dbReference type="GO" id="GO:0016020">
    <property type="term" value="C:membrane"/>
    <property type="evidence" value="ECO:0007669"/>
    <property type="project" value="InterPro"/>
</dbReference>
<dbReference type="PATRIC" id="fig|1203610.3.peg.4334"/>
<dbReference type="HOGENOM" id="CLU_062445_0_0_10"/>
<dbReference type="EMBL" id="AQHW01000025">
    <property type="protein sequence ID" value="KKB49194.1"/>
    <property type="molecule type" value="Genomic_DNA"/>
</dbReference>
<dbReference type="InterPro" id="IPR005076">
    <property type="entry name" value="Glyco_trans_6"/>
</dbReference>
<sequence>MKIGILYICTGVYDFFWKSFYLSAERYFLQEYSWNREYFVFTDSPSIYGEFENEHIHRIHQENLGWPGNTMKRFEMFLSIRNQLEDQMDYLFFFNANMEFMCPVGEDILPTEKENGLVGALHTWYFDQHKWNCPYERRRMSFAFIPYWKGKHYFQGSLLGGTTAAFLKMCDTCNRWIDNDLKNNIVPIWHDESIINKYYLLHTPKVLDCRYNYCEIRNLPVEKKIMYKNKAKYFSFEDLKRPSYSTYPVMPGKNIIKILSRVKKVWKIIF</sequence>
<comment type="caution">
    <text evidence="5">The sequence shown here is derived from an EMBL/GenBank/DDBJ whole genome shotgun (WGS) entry which is preliminary data.</text>
</comment>
<comment type="cofactor">
    <cofactor evidence="1">
        <name>Mn(2+)</name>
        <dbReference type="ChEBI" id="CHEBI:29035"/>
    </cofactor>
</comment>
<gene>
    <name evidence="5" type="ORF">HMPREF1536_04258</name>
</gene>
<dbReference type="SUPFAM" id="SSF53448">
    <property type="entry name" value="Nucleotide-diphospho-sugar transferases"/>
    <property type="match status" value="1"/>
</dbReference>
<dbReference type="RefSeq" id="WP_046149335.1">
    <property type="nucleotide sequence ID" value="NZ_KE386763.1"/>
</dbReference>
<evidence type="ECO:0008006" key="7">
    <source>
        <dbReference type="Google" id="ProtNLM"/>
    </source>
</evidence>
<dbReference type="Gene3D" id="3.90.550.10">
    <property type="entry name" value="Spore Coat Polysaccharide Biosynthesis Protein SpsA, Chain A"/>
    <property type="match status" value="1"/>
</dbReference>
<evidence type="ECO:0000256" key="2">
    <source>
        <dbReference type="ARBA" id="ARBA00010413"/>
    </source>
</evidence>
<comment type="similarity">
    <text evidence="2">Belongs to the glycosyltransferase 6 family.</text>
</comment>
<proteinExistence type="inferred from homology"/>
<reference evidence="5 6" key="1">
    <citation type="submission" date="2013-04" db="EMBL/GenBank/DDBJ databases">
        <title>The Genome Sequence of Parabacteroides gordonii DSM 23371.</title>
        <authorList>
            <consortium name="The Broad Institute Genomics Platform"/>
            <person name="Earl A."/>
            <person name="Ward D."/>
            <person name="Feldgarden M."/>
            <person name="Gevers D."/>
            <person name="Martens E."/>
            <person name="Sakamoto M."/>
            <person name="Benno Y."/>
            <person name="Suzuki N."/>
            <person name="Matsunaga N."/>
            <person name="Koshihara K."/>
            <person name="Seki M."/>
            <person name="Komiya H."/>
            <person name="Walker B."/>
            <person name="Young S."/>
            <person name="Zeng Q."/>
            <person name="Gargeya S."/>
            <person name="Fitzgerald M."/>
            <person name="Haas B."/>
            <person name="Abouelleil A."/>
            <person name="Allen A.W."/>
            <person name="Alvarado L."/>
            <person name="Arachchi H.M."/>
            <person name="Berlin A.M."/>
            <person name="Chapman S.B."/>
            <person name="Gainer-Dewar J."/>
            <person name="Goldberg J."/>
            <person name="Griggs A."/>
            <person name="Gujja S."/>
            <person name="Hansen M."/>
            <person name="Howarth C."/>
            <person name="Imamovic A."/>
            <person name="Ireland A."/>
            <person name="Larimer J."/>
            <person name="McCowan C."/>
            <person name="Murphy C."/>
            <person name="Pearson M."/>
            <person name="Poon T.W."/>
            <person name="Priest M."/>
            <person name="Roberts A."/>
            <person name="Saif S."/>
            <person name="Shea T."/>
            <person name="Sisk P."/>
            <person name="Sykes S."/>
            <person name="Wortman J."/>
            <person name="Nusbaum C."/>
            <person name="Birren B."/>
        </authorList>
    </citation>
    <scope>NUCLEOTIDE SEQUENCE [LARGE SCALE GENOMIC DNA]</scope>
    <source>
        <strain evidence="5 6">MS-1</strain>
    </source>
</reference>
<dbReference type="GO" id="GO:0005975">
    <property type="term" value="P:carbohydrate metabolic process"/>
    <property type="evidence" value="ECO:0007669"/>
    <property type="project" value="InterPro"/>
</dbReference>
<keyword evidence="6" id="KW-1185">Reference proteome</keyword>
<dbReference type="PANTHER" id="PTHR10462:SF51">
    <property type="entry name" value="GLOBOSIDE ALPHA-1,3-N-ACETYLGALACTOSAMINYLTRANSFERASE 1-LIKE"/>
    <property type="match status" value="1"/>
</dbReference>
<dbReference type="NCBIfam" id="NF041524">
    <property type="entry name" value="Gltr_6"/>
    <property type="match status" value="1"/>
</dbReference>
<dbReference type="InterPro" id="IPR029044">
    <property type="entry name" value="Nucleotide-diphossugar_trans"/>
</dbReference>